<feature type="domain" description="HAMP" evidence="9">
    <location>
        <begin position="211"/>
        <end position="264"/>
    </location>
</feature>
<keyword evidence="11" id="KW-1185">Reference proteome</keyword>
<dbReference type="Pfam" id="PF00672">
    <property type="entry name" value="HAMP"/>
    <property type="match status" value="1"/>
</dbReference>
<evidence type="ECO:0000313" key="11">
    <source>
        <dbReference type="Proteomes" id="UP000292781"/>
    </source>
</evidence>
<dbReference type="PROSITE" id="PS50885">
    <property type="entry name" value="HAMP"/>
    <property type="match status" value="1"/>
</dbReference>
<feature type="domain" description="Methyl-accepting transducer" evidence="7">
    <location>
        <begin position="305"/>
        <end position="541"/>
    </location>
</feature>
<reference evidence="10 11" key="1">
    <citation type="submission" date="2019-02" db="EMBL/GenBank/DDBJ databases">
        <title>Siculibacillus lacustris gen. nov., sp. nov., a new rosette-forming bacterium isolated from a freshwater crater lake (Lake St. Ana, Romania).</title>
        <authorList>
            <person name="Felfoldi T."/>
            <person name="Marton Z."/>
            <person name="Szabo A."/>
            <person name="Mentes A."/>
            <person name="Boka K."/>
            <person name="Marialigeti K."/>
            <person name="Mathe I."/>
            <person name="Koncz M."/>
            <person name="Schumann P."/>
            <person name="Toth E."/>
        </authorList>
    </citation>
    <scope>NUCLEOTIDE SEQUENCE [LARGE SCALE GENOMIC DNA]</scope>
    <source>
        <strain evidence="10 11">SA-279</strain>
    </source>
</reference>
<dbReference type="GO" id="GO:0005886">
    <property type="term" value="C:plasma membrane"/>
    <property type="evidence" value="ECO:0007669"/>
    <property type="project" value="UniProtKB-SubCell"/>
</dbReference>
<dbReference type="PROSITE" id="PS50111">
    <property type="entry name" value="CHEMOTAXIS_TRANSDUC_2"/>
    <property type="match status" value="1"/>
</dbReference>
<dbReference type="GO" id="GO:0004888">
    <property type="term" value="F:transmembrane signaling receptor activity"/>
    <property type="evidence" value="ECO:0007669"/>
    <property type="project" value="InterPro"/>
</dbReference>
<protein>
    <submittedName>
        <fullName evidence="10">HAMP domain-containing protein</fullName>
    </submittedName>
</protein>
<comment type="caution">
    <text evidence="10">The sequence shown here is derived from an EMBL/GenBank/DDBJ whole genome shotgun (WGS) entry which is preliminary data.</text>
</comment>
<evidence type="ECO:0000259" key="9">
    <source>
        <dbReference type="PROSITE" id="PS50885"/>
    </source>
</evidence>
<dbReference type="GO" id="GO:0006935">
    <property type="term" value="P:chemotaxis"/>
    <property type="evidence" value="ECO:0007669"/>
    <property type="project" value="InterPro"/>
</dbReference>
<keyword evidence="6" id="KW-0472">Membrane</keyword>
<proteinExistence type="inferred from homology"/>
<feature type="domain" description="T-SNARE coiled-coil homology" evidence="8">
    <location>
        <begin position="457"/>
        <end position="519"/>
    </location>
</feature>
<dbReference type="PROSITE" id="PS50192">
    <property type="entry name" value="T_SNARE"/>
    <property type="match status" value="1"/>
</dbReference>
<dbReference type="OrthoDB" id="8255792at2"/>
<name>A0A4Q9VTX0_9HYPH</name>
<comment type="similarity">
    <text evidence="4">Belongs to the methyl-accepting chemotaxis (MCP) protein family.</text>
</comment>
<dbReference type="InterPro" id="IPR003660">
    <property type="entry name" value="HAMP_dom"/>
</dbReference>
<dbReference type="InterPro" id="IPR000727">
    <property type="entry name" value="T_SNARE_dom"/>
</dbReference>
<dbReference type="Pfam" id="PF00015">
    <property type="entry name" value="MCPsignal"/>
    <property type="match status" value="1"/>
</dbReference>
<comment type="subcellular location">
    <subcellularLocation>
        <location evidence="1">Cell inner membrane</location>
        <topology evidence="1">Multi-pass membrane protein</topology>
    </subcellularLocation>
</comment>
<dbReference type="RefSeq" id="WP_131307476.1">
    <property type="nucleotide sequence ID" value="NZ_SJFN01000007.1"/>
</dbReference>
<dbReference type="Proteomes" id="UP000292781">
    <property type="component" value="Unassembled WGS sequence"/>
</dbReference>
<evidence type="ECO:0000256" key="4">
    <source>
        <dbReference type="ARBA" id="ARBA00029447"/>
    </source>
</evidence>
<dbReference type="Gene3D" id="1.10.8.500">
    <property type="entry name" value="HAMP domain in histidine kinase"/>
    <property type="match status" value="1"/>
</dbReference>
<dbReference type="Gene3D" id="1.10.287.950">
    <property type="entry name" value="Methyl-accepting chemotaxis protein"/>
    <property type="match status" value="1"/>
</dbReference>
<keyword evidence="2" id="KW-0997">Cell inner membrane</keyword>
<dbReference type="SMART" id="SM00304">
    <property type="entry name" value="HAMP"/>
    <property type="match status" value="1"/>
</dbReference>
<accession>A0A4Q9VTX0</accession>
<evidence type="ECO:0000256" key="3">
    <source>
        <dbReference type="ARBA" id="ARBA00023224"/>
    </source>
</evidence>
<dbReference type="PRINTS" id="PR00260">
    <property type="entry name" value="CHEMTRNSDUCR"/>
</dbReference>
<keyword evidence="6" id="KW-1133">Transmembrane helix</keyword>
<dbReference type="GO" id="GO:0007165">
    <property type="term" value="P:signal transduction"/>
    <property type="evidence" value="ECO:0007669"/>
    <property type="project" value="UniProtKB-KW"/>
</dbReference>
<keyword evidence="2" id="KW-1003">Cell membrane</keyword>
<evidence type="ECO:0000259" key="8">
    <source>
        <dbReference type="PROSITE" id="PS50192"/>
    </source>
</evidence>
<dbReference type="PANTHER" id="PTHR32089:SF112">
    <property type="entry name" value="LYSOZYME-LIKE PROTEIN-RELATED"/>
    <property type="match status" value="1"/>
</dbReference>
<evidence type="ECO:0000256" key="5">
    <source>
        <dbReference type="PROSITE-ProRule" id="PRU00284"/>
    </source>
</evidence>
<dbReference type="CDD" id="cd06225">
    <property type="entry name" value="HAMP"/>
    <property type="match status" value="1"/>
</dbReference>
<organism evidence="10 11">
    <name type="scientific">Siculibacillus lacustris</name>
    <dbReference type="NCBI Taxonomy" id="1549641"/>
    <lineage>
        <taxon>Bacteria</taxon>
        <taxon>Pseudomonadati</taxon>
        <taxon>Pseudomonadota</taxon>
        <taxon>Alphaproteobacteria</taxon>
        <taxon>Hyphomicrobiales</taxon>
        <taxon>Ancalomicrobiaceae</taxon>
        <taxon>Siculibacillus</taxon>
    </lineage>
</organism>
<evidence type="ECO:0000259" key="7">
    <source>
        <dbReference type="PROSITE" id="PS50111"/>
    </source>
</evidence>
<gene>
    <name evidence="10" type="ORF">EYW49_06685</name>
</gene>
<dbReference type="PANTHER" id="PTHR32089">
    <property type="entry name" value="METHYL-ACCEPTING CHEMOTAXIS PROTEIN MCPB"/>
    <property type="match status" value="1"/>
</dbReference>
<feature type="transmembrane region" description="Helical" evidence="6">
    <location>
        <begin position="12"/>
        <end position="32"/>
    </location>
</feature>
<evidence type="ECO:0000313" key="10">
    <source>
        <dbReference type="EMBL" id="TBW39549.1"/>
    </source>
</evidence>
<dbReference type="InterPro" id="IPR004089">
    <property type="entry name" value="MCPsignal_dom"/>
</dbReference>
<sequence>MRISDIRIPTKIIAGLLAISLVAVGAVIFGGLTAARVSSQAQAVMDGEQAAALALSRANQRTFRNGDIAYRGLSRTDPAEIRELYGRFDVTVKEFGELVADAKKAQPSRAADFDRYTAAFAEVVRIGRQAGDLAAKGQHDAAYAMLTEHFDRPLDALKTEITKDVAKMSEQAKALADRADSDAASAVKVEMAFVGTAIAVVLGLMIWLSLGGISRPLDALAVRMESLARGELDRPVESAERGDEVGVMARAVAVFRTNAIEMRRLEAEQSAAAARLEAEKRKAMHELADRFDKAVGGIVALVSAAATELQSTASTLTSSAEETSSQSMAVSSASEEASANVQTVAASAEELASSVREIARQVEQSSRIAAKAVGEAEETNTEVGGLASAVEKIGSIVGLINDIASQTNLLALNATIEAARAGAAGRGFAVVASEVKGLAEQTAKATAEIGAQIGAVQASTKLAASKIHDIGRTIQDMNQISSAIAGAVEEQSAATQEIARNVQQASRGTHEVSSNISGVTRAAEESSVAANQVLIAAGDLSRQSELLRREVDGFLAGVRAA</sequence>
<dbReference type="EMBL" id="SJFN01000007">
    <property type="protein sequence ID" value="TBW39549.1"/>
    <property type="molecule type" value="Genomic_DNA"/>
</dbReference>
<keyword evidence="6" id="KW-0812">Transmembrane</keyword>
<evidence type="ECO:0000256" key="1">
    <source>
        <dbReference type="ARBA" id="ARBA00004429"/>
    </source>
</evidence>
<dbReference type="SMART" id="SM00283">
    <property type="entry name" value="MA"/>
    <property type="match status" value="1"/>
</dbReference>
<dbReference type="InterPro" id="IPR004090">
    <property type="entry name" value="Chemotax_Me-accpt_rcpt"/>
</dbReference>
<evidence type="ECO:0000256" key="2">
    <source>
        <dbReference type="ARBA" id="ARBA00022519"/>
    </source>
</evidence>
<evidence type="ECO:0000256" key="6">
    <source>
        <dbReference type="SAM" id="Phobius"/>
    </source>
</evidence>
<keyword evidence="3 5" id="KW-0807">Transducer</keyword>
<dbReference type="AlphaFoldDB" id="A0A4Q9VTX0"/>
<dbReference type="SUPFAM" id="SSF58104">
    <property type="entry name" value="Methyl-accepting chemotaxis protein (MCP) signaling domain"/>
    <property type="match status" value="1"/>
</dbReference>